<comment type="caution">
    <text evidence="1">The sequence shown here is derived from an EMBL/GenBank/DDBJ whole genome shotgun (WGS) entry which is preliminary data.</text>
</comment>
<evidence type="ECO:0000313" key="1">
    <source>
        <dbReference type="EMBL" id="GFT64041.1"/>
    </source>
</evidence>
<accession>A0A8X6PD67</accession>
<dbReference type="AlphaFoldDB" id="A0A8X6PD67"/>
<reference evidence="1" key="1">
    <citation type="submission" date="2020-08" db="EMBL/GenBank/DDBJ databases">
        <title>Multicomponent nature underlies the extraordinary mechanical properties of spider dragline silk.</title>
        <authorList>
            <person name="Kono N."/>
            <person name="Nakamura H."/>
            <person name="Mori M."/>
            <person name="Yoshida Y."/>
            <person name="Ohtoshi R."/>
            <person name="Malay A.D."/>
            <person name="Moran D.A.P."/>
            <person name="Tomita M."/>
            <person name="Numata K."/>
            <person name="Arakawa K."/>
        </authorList>
    </citation>
    <scope>NUCLEOTIDE SEQUENCE</scope>
</reference>
<evidence type="ECO:0000313" key="2">
    <source>
        <dbReference type="Proteomes" id="UP000887013"/>
    </source>
</evidence>
<dbReference type="Proteomes" id="UP000887013">
    <property type="component" value="Unassembled WGS sequence"/>
</dbReference>
<sequence>MKLSMFSKFGMMKSRLLAKHRNSTVSFGKLFKKVFLIREAAEDDDGSETHPNAGAHQIFISSYFKTSSILKGVLSACHCNEPLTGIMI</sequence>
<organism evidence="1 2">
    <name type="scientific">Nephila pilipes</name>
    <name type="common">Giant wood spider</name>
    <name type="synonym">Nephila maculata</name>
    <dbReference type="NCBI Taxonomy" id="299642"/>
    <lineage>
        <taxon>Eukaryota</taxon>
        <taxon>Metazoa</taxon>
        <taxon>Ecdysozoa</taxon>
        <taxon>Arthropoda</taxon>
        <taxon>Chelicerata</taxon>
        <taxon>Arachnida</taxon>
        <taxon>Araneae</taxon>
        <taxon>Araneomorphae</taxon>
        <taxon>Entelegynae</taxon>
        <taxon>Araneoidea</taxon>
        <taxon>Nephilidae</taxon>
        <taxon>Nephila</taxon>
    </lineage>
</organism>
<dbReference type="EMBL" id="BMAW01019561">
    <property type="protein sequence ID" value="GFT64041.1"/>
    <property type="molecule type" value="Genomic_DNA"/>
</dbReference>
<protein>
    <submittedName>
        <fullName evidence="1">Uncharacterized protein</fullName>
    </submittedName>
</protein>
<keyword evidence="2" id="KW-1185">Reference proteome</keyword>
<name>A0A8X6PD67_NEPPI</name>
<gene>
    <name evidence="1" type="ORF">NPIL_250871</name>
</gene>
<proteinExistence type="predicted"/>